<gene>
    <name evidence="3" type="ORF">SCHPADRAFT_889946</name>
</gene>
<dbReference type="Pfam" id="PF01253">
    <property type="entry name" value="SUI1"/>
    <property type="match status" value="1"/>
</dbReference>
<dbReference type="InterPro" id="IPR036877">
    <property type="entry name" value="SUI1_dom_sf"/>
</dbReference>
<protein>
    <recommendedName>
        <fullName evidence="2">SUI1 domain-containing protein</fullName>
    </recommendedName>
</protein>
<dbReference type="Proteomes" id="UP000053477">
    <property type="component" value="Unassembled WGS sequence"/>
</dbReference>
<dbReference type="Gene3D" id="3.30.780.10">
    <property type="entry name" value="SUI1-like domain"/>
    <property type="match status" value="1"/>
</dbReference>
<evidence type="ECO:0000313" key="3">
    <source>
        <dbReference type="EMBL" id="KLO13503.1"/>
    </source>
</evidence>
<dbReference type="EMBL" id="KQ085958">
    <property type="protein sequence ID" value="KLO13503.1"/>
    <property type="molecule type" value="Genomic_DNA"/>
</dbReference>
<evidence type="ECO:0000256" key="1">
    <source>
        <dbReference type="SAM" id="MobiDB-lite"/>
    </source>
</evidence>
<dbReference type="PANTHER" id="PTHR10388">
    <property type="entry name" value="EUKARYOTIC TRANSLATION INITIATION FACTOR SUI1"/>
    <property type="match status" value="1"/>
</dbReference>
<feature type="domain" description="SUI1" evidence="2">
    <location>
        <begin position="201"/>
        <end position="271"/>
    </location>
</feature>
<dbReference type="InterPro" id="IPR001950">
    <property type="entry name" value="SUI1"/>
</dbReference>
<dbReference type="AlphaFoldDB" id="A0A0H2RVQ7"/>
<sequence length="282" mass="31228">MTEAMPGPIPRQLSKKTELATIVEKNAATSSSSNTLEVPVAATTNEASSSKLQQKRPSSKLSAGDGVESSDSDEERLGTKTPKANFSARASIDDDDDSEVDDKLDSKTPRPKSPVARSPDSDGEEVGTKTPKATISLSRTQVSHHESSHRNESDELPLDEDSLQPADDDDPFDFEASLDAVYTDLTNAERDVESREEDMHIRLIQMPGRKKRYLTIFEGLGDDYDHKRLLKKLRKTFACNGNVKKSKKGNEVIILQGNHCEDLRGFLIDRDVPSNTIRMHNF</sequence>
<evidence type="ECO:0000313" key="4">
    <source>
        <dbReference type="Proteomes" id="UP000053477"/>
    </source>
</evidence>
<accession>A0A0H2RVQ7</accession>
<dbReference type="InParanoid" id="A0A0H2RVQ7"/>
<feature type="compositionally biased region" description="Polar residues" evidence="1">
    <location>
        <begin position="131"/>
        <end position="141"/>
    </location>
</feature>
<dbReference type="STRING" id="27342.A0A0H2RVQ7"/>
<feature type="compositionally biased region" description="Acidic residues" evidence="1">
    <location>
        <begin position="154"/>
        <end position="173"/>
    </location>
</feature>
<organism evidence="3 4">
    <name type="scientific">Schizopora paradoxa</name>
    <dbReference type="NCBI Taxonomy" id="27342"/>
    <lineage>
        <taxon>Eukaryota</taxon>
        <taxon>Fungi</taxon>
        <taxon>Dikarya</taxon>
        <taxon>Basidiomycota</taxon>
        <taxon>Agaricomycotina</taxon>
        <taxon>Agaricomycetes</taxon>
        <taxon>Hymenochaetales</taxon>
        <taxon>Schizoporaceae</taxon>
        <taxon>Schizopora</taxon>
    </lineage>
</organism>
<dbReference type="PROSITE" id="PS50296">
    <property type="entry name" value="SUI1"/>
    <property type="match status" value="1"/>
</dbReference>
<proteinExistence type="predicted"/>
<feature type="region of interest" description="Disordered" evidence="1">
    <location>
        <begin position="1"/>
        <end position="173"/>
    </location>
</feature>
<keyword evidence="4" id="KW-1185">Reference proteome</keyword>
<name>A0A0H2RVQ7_9AGAM</name>
<dbReference type="SUPFAM" id="SSF55159">
    <property type="entry name" value="eIF1-like"/>
    <property type="match status" value="1"/>
</dbReference>
<dbReference type="GO" id="GO:0003743">
    <property type="term" value="F:translation initiation factor activity"/>
    <property type="evidence" value="ECO:0007669"/>
    <property type="project" value="InterPro"/>
</dbReference>
<feature type="compositionally biased region" description="Basic and acidic residues" evidence="1">
    <location>
        <begin position="143"/>
        <end position="153"/>
    </location>
</feature>
<evidence type="ECO:0000259" key="2">
    <source>
        <dbReference type="PROSITE" id="PS50296"/>
    </source>
</evidence>
<dbReference type="OrthoDB" id="10248435at2759"/>
<feature type="compositionally biased region" description="Polar residues" evidence="1">
    <location>
        <begin position="27"/>
        <end position="52"/>
    </location>
</feature>
<reference evidence="3 4" key="1">
    <citation type="submission" date="2015-04" db="EMBL/GenBank/DDBJ databases">
        <title>Complete genome sequence of Schizopora paradoxa KUC8140, a cosmopolitan wood degrader in East Asia.</title>
        <authorList>
            <consortium name="DOE Joint Genome Institute"/>
            <person name="Min B."/>
            <person name="Park H."/>
            <person name="Jang Y."/>
            <person name="Kim J.-J."/>
            <person name="Kim K.H."/>
            <person name="Pangilinan J."/>
            <person name="Lipzen A."/>
            <person name="Riley R."/>
            <person name="Grigoriev I.V."/>
            <person name="Spatafora J.W."/>
            <person name="Choi I.-G."/>
        </authorList>
    </citation>
    <scope>NUCLEOTIDE SEQUENCE [LARGE SCALE GENOMIC DNA]</scope>
    <source>
        <strain evidence="3 4">KUC8140</strain>
    </source>
</reference>